<dbReference type="InterPro" id="IPR011990">
    <property type="entry name" value="TPR-like_helical_dom_sf"/>
</dbReference>
<keyword evidence="4" id="KW-0472">Membrane</keyword>
<dbReference type="Gene3D" id="1.25.40.390">
    <property type="match status" value="1"/>
</dbReference>
<evidence type="ECO:0000256" key="5">
    <source>
        <dbReference type="ARBA" id="ARBA00023237"/>
    </source>
</evidence>
<keyword evidence="5" id="KW-0998">Cell outer membrane</keyword>
<comment type="subcellular location">
    <subcellularLocation>
        <location evidence="1">Cell outer membrane</location>
    </subcellularLocation>
</comment>
<accession>A0A1G7MJ59</accession>
<evidence type="ECO:0000256" key="2">
    <source>
        <dbReference type="ARBA" id="ARBA00006275"/>
    </source>
</evidence>
<dbReference type="EMBL" id="FNBN01000002">
    <property type="protein sequence ID" value="SDF61646.1"/>
    <property type="molecule type" value="Genomic_DNA"/>
</dbReference>
<dbReference type="GO" id="GO:0009279">
    <property type="term" value="C:cell outer membrane"/>
    <property type="evidence" value="ECO:0007669"/>
    <property type="project" value="UniProtKB-SubCell"/>
</dbReference>
<reference evidence="8 9" key="1">
    <citation type="submission" date="2016-10" db="EMBL/GenBank/DDBJ databases">
        <authorList>
            <person name="de Groot N.N."/>
        </authorList>
    </citation>
    <scope>NUCLEOTIDE SEQUENCE [LARGE SCALE GENOMIC DNA]</scope>
    <source>
        <strain evidence="8 9">DSM 527</strain>
    </source>
</reference>
<dbReference type="InterPro" id="IPR012944">
    <property type="entry name" value="SusD_RagB_dom"/>
</dbReference>
<dbReference type="Pfam" id="PF14322">
    <property type="entry name" value="SusD-like_3"/>
    <property type="match status" value="1"/>
</dbReference>
<evidence type="ECO:0000256" key="3">
    <source>
        <dbReference type="ARBA" id="ARBA00022729"/>
    </source>
</evidence>
<dbReference type="STRING" id="104663.SAMN04488121_102451"/>
<evidence type="ECO:0000313" key="8">
    <source>
        <dbReference type="EMBL" id="SDF61646.1"/>
    </source>
</evidence>
<evidence type="ECO:0000259" key="7">
    <source>
        <dbReference type="Pfam" id="PF14322"/>
    </source>
</evidence>
<dbReference type="AlphaFoldDB" id="A0A1G7MJ59"/>
<name>A0A1G7MJ59_CHIFI</name>
<gene>
    <name evidence="8" type="ORF">SAMN04488121_102451</name>
</gene>
<proteinExistence type="inferred from homology"/>
<protein>
    <submittedName>
        <fullName evidence="8">SusD family protein</fullName>
    </submittedName>
</protein>
<dbReference type="SUPFAM" id="SSF48452">
    <property type="entry name" value="TPR-like"/>
    <property type="match status" value="1"/>
</dbReference>
<dbReference type="Gene3D" id="2.20.20.130">
    <property type="match status" value="1"/>
</dbReference>
<dbReference type="Gene3D" id="1.25.40.900">
    <property type="match status" value="1"/>
</dbReference>
<keyword evidence="3" id="KW-0732">Signal</keyword>
<evidence type="ECO:0000256" key="1">
    <source>
        <dbReference type="ARBA" id="ARBA00004442"/>
    </source>
</evidence>
<dbReference type="Proteomes" id="UP000199045">
    <property type="component" value="Unassembled WGS sequence"/>
</dbReference>
<dbReference type="Pfam" id="PF07980">
    <property type="entry name" value="SusD_RagB"/>
    <property type="match status" value="1"/>
</dbReference>
<dbReference type="InterPro" id="IPR033985">
    <property type="entry name" value="SusD-like_N"/>
</dbReference>
<evidence type="ECO:0000256" key="4">
    <source>
        <dbReference type="ARBA" id="ARBA00023136"/>
    </source>
</evidence>
<sequence>MLAILLIAMASCTKEFLEKKPDRSLVTPSTLADYWTLLDNREIMNRTTTMSQLSSDDQYLPYTYFQTQPQSTRNIYTWNREIYDTADPGNDWTRGYNQVFYANCVLEGLEKIDRTATNQSEWNNIKGAALFFRAHAFYNLVELFGKPYSQTAGADLGIPLRLSPNLEDISRRATLQQTYDQILADLKNARNLVPVVMDSYTARPAKPAVYALLARIYLNMGDYISAENYADSCLTLHNKLLDYNTLSLSSTAPFSTIEHPEIIFQTIMPNNLPLISRANTLIDTVLLKSYASNDLRQAAFFRTLTPGTYFFKGSYTKFTAPFSGLATDEMYLIRAEGRARRGEISLAMQDINLLLSYRFKKNTNGTSTYVNQTAATSKQALDIVLTERRKELVFRGLRWLDLRRLNREPDRQITLRRLLNGTEYKLEPNAPRYIFPIPPLEISISGLQQNDR</sequence>
<comment type="similarity">
    <text evidence="2">Belongs to the SusD family.</text>
</comment>
<evidence type="ECO:0000313" key="9">
    <source>
        <dbReference type="Proteomes" id="UP000199045"/>
    </source>
</evidence>
<feature type="domain" description="RagB/SusD" evidence="6">
    <location>
        <begin position="329"/>
        <end position="449"/>
    </location>
</feature>
<evidence type="ECO:0000259" key="6">
    <source>
        <dbReference type="Pfam" id="PF07980"/>
    </source>
</evidence>
<feature type="domain" description="SusD-like N-terminal" evidence="7">
    <location>
        <begin position="15"/>
        <end position="218"/>
    </location>
</feature>
<organism evidence="8 9">
    <name type="scientific">Chitinophaga filiformis</name>
    <name type="common">Myxococcus filiformis</name>
    <name type="synonym">Flexibacter filiformis</name>
    <dbReference type="NCBI Taxonomy" id="104663"/>
    <lineage>
        <taxon>Bacteria</taxon>
        <taxon>Pseudomonadati</taxon>
        <taxon>Bacteroidota</taxon>
        <taxon>Chitinophagia</taxon>
        <taxon>Chitinophagales</taxon>
        <taxon>Chitinophagaceae</taxon>
        <taxon>Chitinophaga</taxon>
    </lineage>
</organism>